<dbReference type="EMBL" id="SMBJ01000015">
    <property type="protein sequence ID" value="TCU17884.1"/>
    <property type="molecule type" value="Genomic_DNA"/>
</dbReference>
<evidence type="ECO:0000313" key="5">
    <source>
        <dbReference type="Proteomes" id="UP000295547"/>
    </source>
</evidence>
<dbReference type="AlphaFoldDB" id="A0A4R3QAV9"/>
<accession>A0A4R3QAV9</accession>
<comment type="caution">
    <text evidence="2">The sequence shown here is derived from an EMBL/GenBank/DDBJ whole genome shotgun (WGS) entry which is preliminary data.</text>
</comment>
<dbReference type="EMBL" id="SMBK01000023">
    <property type="protein sequence ID" value="TCU31985.1"/>
    <property type="molecule type" value="Genomic_DNA"/>
</dbReference>
<reference evidence="4 5" key="1">
    <citation type="submission" date="2019-03" db="EMBL/GenBank/DDBJ databases">
        <title>Genomic Encyclopedia of Type Strains, Phase IV (KMG-V): Genome sequencing to study the core and pangenomes of soil and plant-associated prokaryotes.</title>
        <authorList>
            <person name="Whitman W."/>
        </authorList>
    </citation>
    <scope>NUCLEOTIDE SEQUENCE [LARGE SCALE GENOMIC DNA]</scope>
    <source>
        <strain evidence="2 5">Gr42</strain>
        <strain evidence="3 4">IE4868</strain>
    </source>
</reference>
<proteinExistence type="predicted"/>
<dbReference type="Proteomes" id="UP000295547">
    <property type="component" value="Unassembled WGS sequence"/>
</dbReference>
<name>A0A4R3QAV9_9HYPH</name>
<feature type="compositionally biased region" description="Basic and acidic residues" evidence="1">
    <location>
        <begin position="27"/>
        <end position="50"/>
    </location>
</feature>
<gene>
    <name evidence="3" type="ORF">EV129_12381</name>
    <name evidence="2" type="ORF">EV130_11583</name>
</gene>
<keyword evidence="5" id="KW-1185">Reference proteome</keyword>
<evidence type="ECO:0000313" key="4">
    <source>
        <dbReference type="Proteomes" id="UP000295507"/>
    </source>
</evidence>
<evidence type="ECO:0000313" key="3">
    <source>
        <dbReference type="EMBL" id="TCU31985.1"/>
    </source>
</evidence>
<evidence type="ECO:0000313" key="2">
    <source>
        <dbReference type="EMBL" id="TCU17884.1"/>
    </source>
</evidence>
<protein>
    <submittedName>
        <fullName evidence="2">Uncharacterized protein</fullName>
    </submittedName>
</protein>
<evidence type="ECO:0000256" key="1">
    <source>
        <dbReference type="SAM" id="MobiDB-lite"/>
    </source>
</evidence>
<sequence length="146" mass="17017">MNPEAEWIKDVPKLRVLDDDLSQAVKESQKAVKQNRNDDNETENHFRKDIRRDQLEARVLNALRHHLMEPELFKKFCNEFTSEMNRLRMEGRTSIDAAEAETNRSPIDSAVPHQNFHTQRIPRLRHVASDVAKDVSYAITPTSGRR</sequence>
<feature type="region of interest" description="Disordered" evidence="1">
    <location>
        <begin position="25"/>
        <end position="50"/>
    </location>
</feature>
<organism evidence="2 5">
    <name type="scientific">Rhizobium azibense</name>
    <dbReference type="NCBI Taxonomy" id="1136135"/>
    <lineage>
        <taxon>Bacteria</taxon>
        <taxon>Pseudomonadati</taxon>
        <taxon>Pseudomonadota</taxon>
        <taxon>Alphaproteobacteria</taxon>
        <taxon>Hyphomicrobiales</taxon>
        <taxon>Rhizobiaceae</taxon>
        <taxon>Rhizobium/Agrobacterium group</taxon>
        <taxon>Rhizobium</taxon>
    </lineage>
</organism>
<dbReference type="Proteomes" id="UP000295507">
    <property type="component" value="Unassembled WGS sequence"/>
</dbReference>